<evidence type="ECO:0000256" key="1">
    <source>
        <dbReference type="SAM" id="Phobius"/>
    </source>
</evidence>
<dbReference type="EMBL" id="JAKVPQ010000002">
    <property type="protein sequence ID" value="MCH4284390.1"/>
    <property type="molecule type" value="Genomic_DNA"/>
</dbReference>
<name>A0ABS9R406_9FIRM</name>
<organism evidence="2 3">
    <name type="scientific">Amedibacillus hominis</name>
    <dbReference type="NCBI Taxonomy" id="2897776"/>
    <lineage>
        <taxon>Bacteria</taxon>
        <taxon>Bacillati</taxon>
        <taxon>Bacillota</taxon>
        <taxon>Erysipelotrichia</taxon>
        <taxon>Erysipelotrichales</taxon>
        <taxon>Erysipelotrichaceae</taxon>
        <taxon>Amedibacillus</taxon>
    </lineage>
</organism>
<feature type="transmembrane region" description="Helical" evidence="1">
    <location>
        <begin position="204"/>
        <end position="223"/>
    </location>
</feature>
<dbReference type="Proteomes" id="UP001202402">
    <property type="component" value="Unassembled WGS sequence"/>
</dbReference>
<accession>A0ABS9R406</accession>
<comment type="caution">
    <text evidence="2">The sequence shown here is derived from an EMBL/GenBank/DDBJ whole genome shotgun (WGS) entry which is preliminary data.</text>
</comment>
<keyword evidence="1" id="KW-1133">Transmembrane helix</keyword>
<reference evidence="2 3" key="1">
    <citation type="submission" date="2022-02" db="EMBL/GenBank/DDBJ databases">
        <title>Genome of Erysipelotrichaceae sp. nov. NSJ-176 isolated from human feces.</title>
        <authorList>
            <person name="Abdugheni R."/>
        </authorList>
    </citation>
    <scope>NUCLEOTIDE SEQUENCE [LARGE SCALE GENOMIC DNA]</scope>
    <source>
        <strain evidence="2 3">NSJ-176</strain>
    </source>
</reference>
<keyword evidence="1" id="KW-0812">Transmembrane</keyword>
<evidence type="ECO:0000313" key="2">
    <source>
        <dbReference type="EMBL" id="MCH4284390.1"/>
    </source>
</evidence>
<feature type="transmembrane region" description="Helical" evidence="1">
    <location>
        <begin position="118"/>
        <end position="139"/>
    </location>
</feature>
<keyword evidence="3" id="KW-1185">Reference proteome</keyword>
<feature type="transmembrane region" description="Helical" evidence="1">
    <location>
        <begin position="180"/>
        <end position="198"/>
    </location>
</feature>
<keyword evidence="1" id="KW-0472">Membrane</keyword>
<feature type="transmembrane region" description="Helical" evidence="1">
    <location>
        <begin position="73"/>
        <end position="92"/>
    </location>
</feature>
<feature type="transmembrane region" description="Helical" evidence="1">
    <location>
        <begin position="151"/>
        <end position="173"/>
    </location>
</feature>
<protein>
    <recommendedName>
        <fullName evidence="4">ABC-2 family transporter protein</fullName>
    </recommendedName>
</protein>
<proteinExistence type="predicted"/>
<evidence type="ECO:0000313" key="3">
    <source>
        <dbReference type="Proteomes" id="UP001202402"/>
    </source>
</evidence>
<feature type="transmembrane region" description="Helical" evidence="1">
    <location>
        <begin position="47"/>
        <end position="67"/>
    </location>
</feature>
<gene>
    <name evidence="2" type="ORF">LQE99_04470</name>
</gene>
<dbReference type="RefSeq" id="WP_117453780.1">
    <property type="nucleotide sequence ID" value="NZ_JAKVPQ010000002.1"/>
</dbReference>
<sequence length="246" mass="29088">MKDILSYYEVEDAEEKHVQDLIQQLPKVKRKTNVFAQVYLQWKITPFYFYIIFLLLLCVCITLLQGYDVKKQIFNIYFTMFLYMTSNVLLMIPEMMRSQIYQCAEIEKTCKYNMVQILCYRLILFTTMLLVSVCMITFYTSRIYPLSFIRLFALMICNLQLTLLLTVCLYLMWKINDVKIMILIYTGCSLLISCLILPKLIISSIYGITFCLIISFICICILIKRLWKGIKNYEINSGASYKNIHS</sequence>
<evidence type="ECO:0008006" key="4">
    <source>
        <dbReference type="Google" id="ProtNLM"/>
    </source>
</evidence>